<evidence type="ECO:0000313" key="3">
    <source>
        <dbReference type="WBParaSite" id="L893_g15248.t1"/>
    </source>
</evidence>
<keyword evidence="1" id="KW-0472">Membrane</keyword>
<evidence type="ECO:0000313" key="2">
    <source>
        <dbReference type="Proteomes" id="UP000095287"/>
    </source>
</evidence>
<feature type="transmembrane region" description="Helical" evidence="1">
    <location>
        <begin position="75"/>
        <end position="94"/>
    </location>
</feature>
<protein>
    <submittedName>
        <fullName evidence="3">Secreted protein</fullName>
    </submittedName>
</protein>
<dbReference type="AlphaFoldDB" id="A0A1I7YDH9"/>
<organism evidence="2 3">
    <name type="scientific">Steinernema glaseri</name>
    <dbReference type="NCBI Taxonomy" id="37863"/>
    <lineage>
        <taxon>Eukaryota</taxon>
        <taxon>Metazoa</taxon>
        <taxon>Ecdysozoa</taxon>
        <taxon>Nematoda</taxon>
        <taxon>Chromadorea</taxon>
        <taxon>Rhabditida</taxon>
        <taxon>Tylenchina</taxon>
        <taxon>Panagrolaimomorpha</taxon>
        <taxon>Strongyloidoidea</taxon>
        <taxon>Steinernematidae</taxon>
        <taxon>Steinernema</taxon>
    </lineage>
</organism>
<accession>A0A1I7YDH9</accession>
<name>A0A1I7YDH9_9BILA</name>
<keyword evidence="2" id="KW-1185">Reference proteome</keyword>
<keyword evidence="1" id="KW-0812">Transmembrane</keyword>
<dbReference type="WBParaSite" id="L893_g15248.t1">
    <property type="protein sequence ID" value="L893_g15248.t1"/>
    <property type="gene ID" value="L893_g15248"/>
</dbReference>
<feature type="transmembrane region" description="Helical" evidence="1">
    <location>
        <begin position="37"/>
        <end position="55"/>
    </location>
</feature>
<keyword evidence="1" id="KW-1133">Transmembrane helix</keyword>
<reference evidence="3" key="1">
    <citation type="submission" date="2016-11" db="UniProtKB">
        <authorList>
            <consortium name="WormBaseParasite"/>
        </authorList>
    </citation>
    <scope>IDENTIFICATION</scope>
</reference>
<dbReference type="Proteomes" id="UP000095287">
    <property type="component" value="Unplaced"/>
</dbReference>
<evidence type="ECO:0000256" key="1">
    <source>
        <dbReference type="SAM" id="Phobius"/>
    </source>
</evidence>
<proteinExistence type="predicted"/>
<sequence length="108" mass="12107">MLRRQRRRHIKMIKLVLNSFGVDCVSSLTRLHKNKHILIIVFCGIPSSTTHVKVLPSDVVSEMNFLEMSPTAALIMMHVTIVSVTNVAIGPLPVRCYRLTGSLFPPLI</sequence>